<protein>
    <submittedName>
        <fullName evidence="8">Uncharacterized protein</fullName>
    </submittedName>
</protein>
<evidence type="ECO:0000256" key="5">
    <source>
        <dbReference type="SAM" id="MobiDB-lite"/>
    </source>
</evidence>
<comment type="subcellular location">
    <subcellularLocation>
        <location evidence="1">Nucleus</location>
    </subcellularLocation>
</comment>
<feature type="domain" description="Myb-like" evidence="6">
    <location>
        <begin position="10"/>
        <end position="62"/>
    </location>
</feature>
<evidence type="ECO:0000259" key="6">
    <source>
        <dbReference type="PROSITE" id="PS50090"/>
    </source>
</evidence>
<keyword evidence="4" id="KW-0539">Nucleus</keyword>
<dbReference type="PANTHER" id="PTHR47999">
    <property type="entry name" value="TRANSCRIPTION FACTOR MYB8-RELATED-RELATED"/>
    <property type="match status" value="1"/>
</dbReference>
<dbReference type="CDD" id="cd00167">
    <property type="entry name" value="SANT"/>
    <property type="match status" value="2"/>
</dbReference>
<dbReference type="InterPro" id="IPR017930">
    <property type="entry name" value="Myb_dom"/>
</dbReference>
<evidence type="ECO:0000256" key="3">
    <source>
        <dbReference type="ARBA" id="ARBA00023125"/>
    </source>
</evidence>
<name>A0A0D6R884_ARACU</name>
<sequence>MGRSPCCSKDSGLNRGAWTAEEDLILSEFIRIHGDGGWRNLPRRAGLKRCGKSCRLRWLNYLRPDIKRGNISPDEEELIVRLHRLLGNRWSLIAGRLPGRTDNEIKNYWNTRLSKRQRPENQSPPRAPNNRTKSRSALRADDPVLKTAPVKATAVRVAKGSKNYLEESKSNHQNIRLNDTAETSKTSKCWSDLLVDEFFSGDDYEFFDFTMNEKIRESESSFIETNGHCPHSLADLIDRRLPHFLSSGENEVNTPQSLLYLYEFSSGECDQLSSPCGSHRNFGIEELEQICSLDGRNLQPNTASCLGR</sequence>
<dbReference type="EMBL" id="GCKF01023004">
    <property type="protein sequence ID" value="JAG98528.1"/>
    <property type="molecule type" value="Transcribed_RNA"/>
</dbReference>
<accession>A0A0D6R884</accession>
<dbReference type="SMART" id="SM00717">
    <property type="entry name" value="SANT"/>
    <property type="match status" value="2"/>
</dbReference>
<dbReference type="GO" id="GO:0005634">
    <property type="term" value="C:nucleus"/>
    <property type="evidence" value="ECO:0007669"/>
    <property type="project" value="UniProtKB-SubCell"/>
</dbReference>
<dbReference type="Pfam" id="PF00249">
    <property type="entry name" value="Myb_DNA-binding"/>
    <property type="match status" value="2"/>
</dbReference>
<keyword evidence="3" id="KW-0238">DNA-binding</keyword>
<dbReference type="AlphaFoldDB" id="A0A0D6R884"/>
<dbReference type="SUPFAM" id="SSF46689">
    <property type="entry name" value="Homeodomain-like"/>
    <property type="match status" value="1"/>
</dbReference>
<dbReference type="InterPro" id="IPR001005">
    <property type="entry name" value="SANT/Myb"/>
</dbReference>
<evidence type="ECO:0000256" key="2">
    <source>
        <dbReference type="ARBA" id="ARBA00022737"/>
    </source>
</evidence>
<evidence type="ECO:0000256" key="1">
    <source>
        <dbReference type="ARBA" id="ARBA00004123"/>
    </source>
</evidence>
<feature type="domain" description="HTH myb-type" evidence="7">
    <location>
        <begin position="63"/>
        <end position="117"/>
    </location>
</feature>
<dbReference type="PROSITE" id="PS51294">
    <property type="entry name" value="HTH_MYB"/>
    <property type="match status" value="2"/>
</dbReference>
<evidence type="ECO:0000313" key="8">
    <source>
        <dbReference type="EMBL" id="JAG98528.1"/>
    </source>
</evidence>
<organism evidence="8">
    <name type="scientific">Araucaria cunninghamii</name>
    <name type="common">Hoop pine</name>
    <name type="synonym">Moreton Bay pine</name>
    <dbReference type="NCBI Taxonomy" id="56994"/>
    <lineage>
        <taxon>Eukaryota</taxon>
        <taxon>Viridiplantae</taxon>
        <taxon>Streptophyta</taxon>
        <taxon>Embryophyta</taxon>
        <taxon>Tracheophyta</taxon>
        <taxon>Spermatophyta</taxon>
        <taxon>Pinopsida</taxon>
        <taxon>Pinidae</taxon>
        <taxon>Conifers II</taxon>
        <taxon>Araucariales</taxon>
        <taxon>Araucariaceae</taxon>
        <taxon>Araucaria</taxon>
    </lineage>
</organism>
<dbReference type="FunFam" id="1.10.10.60:FF:000001">
    <property type="entry name" value="MYB-related transcription factor"/>
    <property type="match status" value="1"/>
</dbReference>
<dbReference type="PROSITE" id="PS50090">
    <property type="entry name" value="MYB_LIKE"/>
    <property type="match status" value="2"/>
</dbReference>
<reference evidence="8" key="1">
    <citation type="submission" date="2015-03" db="EMBL/GenBank/DDBJ databases">
        <title>A transcriptome of Araucaria cunninghamii, an australian fine timber species.</title>
        <authorList>
            <person name="Jing Yi C.J.Y."/>
            <person name="Yin San L.Y.S."/>
            <person name="Abdul Karim S.S."/>
            <person name="Wan Azmi N.N."/>
            <person name="Hercus R.R."/>
            <person name="Croft L.L."/>
        </authorList>
    </citation>
    <scope>NUCLEOTIDE SEQUENCE</scope>
    <source>
        <strain evidence="8">MI0301</strain>
        <tissue evidence="8">Leaf</tissue>
    </source>
</reference>
<feature type="domain" description="Myb-like" evidence="6">
    <location>
        <begin position="63"/>
        <end position="113"/>
    </location>
</feature>
<feature type="region of interest" description="Disordered" evidence="5">
    <location>
        <begin position="110"/>
        <end position="143"/>
    </location>
</feature>
<feature type="domain" description="HTH myb-type" evidence="7">
    <location>
        <begin position="10"/>
        <end position="62"/>
    </location>
</feature>
<proteinExistence type="predicted"/>
<dbReference type="PANTHER" id="PTHR47999:SF96">
    <property type="entry name" value="TRANSCRIPTION REPRESSOR MYB6-LIKE"/>
    <property type="match status" value="1"/>
</dbReference>
<dbReference type="Gene3D" id="1.10.10.60">
    <property type="entry name" value="Homeodomain-like"/>
    <property type="match status" value="2"/>
</dbReference>
<dbReference type="GO" id="GO:0003677">
    <property type="term" value="F:DNA binding"/>
    <property type="evidence" value="ECO:0007669"/>
    <property type="project" value="UniProtKB-KW"/>
</dbReference>
<evidence type="ECO:0000259" key="7">
    <source>
        <dbReference type="PROSITE" id="PS51294"/>
    </source>
</evidence>
<evidence type="ECO:0000256" key="4">
    <source>
        <dbReference type="ARBA" id="ARBA00023242"/>
    </source>
</evidence>
<dbReference type="InterPro" id="IPR015495">
    <property type="entry name" value="Myb_TF_plants"/>
</dbReference>
<dbReference type="InterPro" id="IPR009057">
    <property type="entry name" value="Homeodomain-like_sf"/>
</dbReference>
<keyword evidence="2" id="KW-0677">Repeat</keyword>